<reference evidence="1" key="1">
    <citation type="submission" date="2023-03" db="EMBL/GenBank/DDBJ databases">
        <title>Edaphobacter sp.</title>
        <authorList>
            <person name="Huber K.J."/>
            <person name="Papendorf J."/>
            <person name="Pilke C."/>
            <person name="Bunk B."/>
            <person name="Sproeer C."/>
            <person name="Pester M."/>
        </authorList>
    </citation>
    <scope>NUCLEOTIDE SEQUENCE</scope>
    <source>
        <strain evidence="1">DSM 110680</strain>
    </source>
</reference>
<accession>A0AAU7DNI2</accession>
<proteinExistence type="predicted"/>
<evidence type="ECO:0000313" key="1">
    <source>
        <dbReference type="EMBL" id="XBH18632.1"/>
    </source>
</evidence>
<organism evidence="1">
    <name type="scientific">Telmatobacter sp. DSM 110680</name>
    <dbReference type="NCBI Taxonomy" id="3036704"/>
    <lineage>
        <taxon>Bacteria</taxon>
        <taxon>Pseudomonadati</taxon>
        <taxon>Acidobacteriota</taxon>
        <taxon>Terriglobia</taxon>
        <taxon>Terriglobales</taxon>
        <taxon>Acidobacteriaceae</taxon>
        <taxon>Telmatobacter</taxon>
    </lineage>
</organism>
<dbReference type="AlphaFoldDB" id="A0AAU7DNI2"/>
<sequence length="94" mass="9664">MAAGAGAAAAAAAVANAVKASGAIVQVVPEDFLKILARAKDPLVVTAEGGFFSTKYQYLTSYKGLDFYCLSDEVLPMPGGTELIPAGKIWIPGM</sequence>
<name>A0AAU7DNI2_9BACT</name>
<dbReference type="EMBL" id="CP121196">
    <property type="protein sequence ID" value="XBH18632.1"/>
    <property type="molecule type" value="Genomic_DNA"/>
</dbReference>
<gene>
    <name evidence="1" type="ORF">P8935_04675</name>
</gene>
<protein>
    <submittedName>
        <fullName evidence="1">Uncharacterized protein</fullName>
    </submittedName>
</protein>
<dbReference type="RefSeq" id="WP_348263858.1">
    <property type="nucleotide sequence ID" value="NZ_CP121196.1"/>
</dbReference>